<comment type="caution">
    <text evidence="1">The sequence shown here is derived from an EMBL/GenBank/DDBJ whole genome shotgun (WGS) entry which is preliminary data.</text>
</comment>
<gene>
    <name evidence="1" type="ORF">M9H77_12867</name>
</gene>
<evidence type="ECO:0000313" key="2">
    <source>
        <dbReference type="Proteomes" id="UP001060085"/>
    </source>
</evidence>
<sequence length="148" mass="17198">MQTHGLNFVYRPQTVIMKIMMYICSCVTLSMYEELTLIVKSIESEVGKPTELIEKIRIHGKRKEALIEISREMSVLPGVQSLDDIFPSVKLFSYLNPLRPKAKKLFKRLNSVLEDIINQQENKLPSRNDGDNHRQEEKDNMTSRLSFI</sequence>
<name>A0ACC0BIU9_CATRO</name>
<accession>A0ACC0BIU9</accession>
<proteinExistence type="predicted"/>
<dbReference type="Proteomes" id="UP001060085">
    <property type="component" value="Linkage Group LG03"/>
</dbReference>
<reference evidence="2" key="1">
    <citation type="journal article" date="2023" name="Nat. Plants">
        <title>Single-cell RNA sequencing provides a high-resolution roadmap for understanding the multicellular compartmentation of specialized metabolism.</title>
        <authorList>
            <person name="Sun S."/>
            <person name="Shen X."/>
            <person name="Li Y."/>
            <person name="Li Y."/>
            <person name="Wang S."/>
            <person name="Li R."/>
            <person name="Zhang H."/>
            <person name="Shen G."/>
            <person name="Guo B."/>
            <person name="Wei J."/>
            <person name="Xu J."/>
            <person name="St-Pierre B."/>
            <person name="Chen S."/>
            <person name="Sun C."/>
        </authorList>
    </citation>
    <scope>NUCLEOTIDE SEQUENCE [LARGE SCALE GENOMIC DNA]</scope>
</reference>
<protein>
    <submittedName>
        <fullName evidence="1">Uncharacterized protein</fullName>
    </submittedName>
</protein>
<organism evidence="1 2">
    <name type="scientific">Catharanthus roseus</name>
    <name type="common">Madagascar periwinkle</name>
    <name type="synonym">Vinca rosea</name>
    <dbReference type="NCBI Taxonomy" id="4058"/>
    <lineage>
        <taxon>Eukaryota</taxon>
        <taxon>Viridiplantae</taxon>
        <taxon>Streptophyta</taxon>
        <taxon>Embryophyta</taxon>
        <taxon>Tracheophyta</taxon>
        <taxon>Spermatophyta</taxon>
        <taxon>Magnoliopsida</taxon>
        <taxon>eudicotyledons</taxon>
        <taxon>Gunneridae</taxon>
        <taxon>Pentapetalae</taxon>
        <taxon>asterids</taxon>
        <taxon>lamiids</taxon>
        <taxon>Gentianales</taxon>
        <taxon>Apocynaceae</taxon>
        <taxon>Rauvolfioideae</taxon>
        <taxon>Vinceae</taxon>
        <taxon>Catharanthinae</taxon>
        <taxon>Catharanthus</taxon>
    </lineage>
</organism>
<evidence type="ECO:0000313" key="1">
    <source>
        <dbReference type="EMBL" id="KAI5672503.1"/>
    </source>
</evidence>
<dbReference type="EMBL" id="CM044703">
    <property type="protein sequence ID" value="KAI5672503.1"/>
    <property type="molecule type" value="Genomic_DNA"/>
</dbReference>
<keyword evidence="2" id="KW-1185">Reference proteome</keyword>